<dbReference type="AlphaFoldDB" id="A0A292PX29"/>
<proteinExistence type="predicted"/>
<evidence type="ECO:0000313" key="2">
    <source>
        <dbReference type="Proteomes" id="UP001412239"/>
    </source>
</evidence>
<sequence length="140" mass="15677">MPSNPVFLPIFLRQKFLTKACGALRTGIILNGTVLYSYLTVNSPFDHAMLSTVMGSTKFSGEFFSLKGSFDLLGKKQDRGRSTKVERPIEPGLSCFIFHGLLFLYCCFSRWGWGRDFLPEIQVCQNPTKGHRTGKGSNNT</sequence>
<gene>
    <name evidence="1" type="ORF">GSTUAT00004777001</name>
</gene>
<name>A0A292PX29_9PEZI</name>
<accession>A0A292PX29</accession>
<evidence type="ECO:0000313" key="1">
    <source>
        <dbReference type="EMBL" id="CUS11178.1"/>
    </source>
</evidence>
<dbReference type="Proteomes" id="UP001412239">
    <property type="component" value="Unassembled WGS sequence"/>
</dbReference>
<feature type="non-terminal residue" evidence="1">
    <location>
        <position position="140"/>
    </location>
</feature>
<protein>
    <submittedName>
        <fullName evidence="1">Uncharacterized protein</fullName>
    </submittedName>
</protein>
<reference evidence="1" key="1">
    <citation type="submission" date="2015-10" db="EMBL/GenBank/DDBJ databases">
        <authorList>
            <person name="Regsiter A."/>
            <person name="william w."/>
        </authorList>
    </citation>
    <scope>NUCLEOTIDE SEQUENCE</scope>
    <source>
        <strain evidence="1">Montdore</strain>
    </source>
</reference>
<keyword evidence="2" id="KW-1185">Reference proteome</keyword>
<dbReference type="EMBL" id="LN891029">
    <property type="protein sequence ID" value="CUS11178.1"/>
    <property type="molecule type" value="Genomic_DNA"/>
</dbReference>
<organism evidence="1 2">
    <name type="scientific">Tuber aestivum</name>
    <name type="common">summer truffle</name>
    <dbReference type="NCBI Taxonomy" id="59557"/>
    <lineage>
        <taxon>Eukaryota</taxon>
        <taxon>Fungi</taxon>
        <taxon>Dikarya</taxon>
        <taxon>Ascomycota</taxon>
        <taxon>Pezizomycotina</taxon>
        <taxon>Pezizomycetes</taxon>
        <taxon>Pezizales</taxon>
        <taxon>Tuberaceae</taxon>
        <taxon>Tuber</taxon>
    </lineage>
</organism>